<dbReference type="AlphaFoldDB" id="D1P8I9"/>
<keyword evidence="1 4" id="KW-0812">Transmembrane</keyword>
<protein>
    <recommendedName>
        <fullName evidence="5">Major facilitator superfamily (MFS) profile domain-containing protein</fullName>
    </recommendedName>
</protein>
<feature type="transmembrane region" description="Helical" evidence="4">
    <location>
        <begin position="28"/>
        <end position="45"/>
    </location>
</feature>
<evidence type="ECO:0000256" key="3">
    <source>
        <dbReference type="ARBA" id="ARBA00023136"/>
    </source>
</evidence>
<evidence type="ECO:0000256" key="1">
    <source>
        <dbReference type="ARBA" id="ARBA00022692"/>
    </source>
</evidence>
<keyword evidence="7" id="KW-1185">Reference proteome</keyword>
<dbReference type="Proteomes" id="UP000005512">
    <property type="component" value="Unassembled WGS sequence"/>
</dbReference>
<dbReference type="GO" id="GO:0022857">
    <property type="term" value="F:transmembrane transporter activity"/>
    <property type="evidence" value="ECO:0007669"/>
    <property type="project" value="InterPro"/>
</dbReference>
<accession>D1P8I9</accession>
<dbReference type="EMBL" id="ABXV02000161">
    <property type="protein sequence ID" value="EFB70296.1"/>
    <property type="molecule type" value="Genomic_DNA"/>
</dbReference>
<dbReference type="PROSITE" id="PS50850">
    <property type="entry name" value="MFS"/>
    <property type="match status" value="1"/>
</dbReference>
<comment type="caution">
    <text evidence="6">The sequence shown here is derived from an EMBL/GenBank/DDBJ whole genome shotgun (WGS) entry which is preliminary data.</text>
</comment>
<dbReference type="InterPro" id="IPR036259">
    <property type="entry name" value="MFS_trans_sf"/>
</dbReference>
<proteinExistence type="predicted"/>
<evidence type="ECO:0000256" key="2">
    <source>
        <dbReference type="ARBA" id="ARBA00022989"/>
    </source>
</evidence>
<sequence>FALGMFTLGSLLCGFAWSSGTMIAFRIVQALGGGMIMPVGMSIIYQMF</sequence>
<dbReference type="Gene3D" id="1.20.1720.10">
    <property type="entry name" value="Multidrug resistance protein D"/>
    <property type="match status" value="1"/>
</dbReference>
<keyword evidence="3 4" id="KW-0472">Membrane</keyword>
<dbReference type="HOGENOM" id="CLU_3146433_0_0_6"/>
<name>D1P8I9_9GAMM</name>
<keyword evidence="2 4" id="KW-1133">Transmembrane helix</keyword>
<feature type="non-terminal residue" evidence="6">
    <location>
        <position position="48"/>
    </location>
</feature>
<organism evidence="6 7">
    <name type="scientific">Providencia rustigianii DSM 4541</name>
    <dbReference type="NCBI Taxonomy" id="500637"/>
    <lineage>
        <taxon>Bacteria</taxon>
        <taxon>Pseudomonadati</taxon>
        <taxon>Pseudomonadota</taxon>
        <taxon>Gammaproteobacteria</taxon>
        <taxon>Enterobacterales</taxon>
        <taxon>Morganellaceae</taxon>
        <taxon>Providencia</taxon>
    </lineage>
</organism>
<feature type="non-terminal residue" evidence="6">
    <location>
        <position position="1"/>
    </location>
</feature>
<dbReference type="InterPro" id="IPR020846">
    <property type="entry name" value="MFS_dom"/>
</dbReference>
<evidence type="ECO:0000256" key="4">
    <source>
        <dbReference type="SAM" id="Phobius"/>
    </source>
</evidence>
<gene>
    <name evidence="6" type="ORF">PROVRUST_08570</name>
</gene>
<dbReference type="SUPFAM" id="SSF103473">
    <property type="entry name" value="MFS general substrate transporter"/>
    <property type="match status" value="1"/>
</dbReference>
<evidence type="ECO:0000313" key="6">
    <source>
        <dbReference type="EMBL" id="EFB70296.1"/>
    </source>
</evidence>
<feature type="domain" description="Major facilitator superfamily (MFS) profile" evidence="5">
    <location>
        <begin position="1"/>
        <end position="48"/>
    </location>
</feature>
<reference evidence="6" key="1">
    <citation type="submission" date="2009-12" db="EMBL/GenBank/DDBJ databases">
        <authorList>
            <person name="Weinstock G."/>
            <person name="Sodergren E."/>
            <person name="Clifton S."/>
            <person name="Fulton L."/>
            <person name="Fulton B."/>
            <person name="Courtney L."/>
            <person name="Fronick C."/>
            <person name="Harrison M."/>
            <person name="Strong C."/>
            <person name="Farmer C."/>
            <person name="Delahaunty K."/>
            <person name="Markovic C."/>
            <person name="Hall O."/>
            <person name="Minx P."/>
            <person name="Tomlinson C."/>
            <person name="Mitreva M."/>
            <person name="Nelson J."/>
            <person name="Hou S."/>
            <person name="Wollam A."/>
            <person name="Pepin K.H."/>
            <person name="Johnson M."/>
            <person name="Bhonagiri V."/>
            <person name="Nash W.E."/>
            <person name="Warren W."/>
            <person name="Chinwalla A."/>
            <person name="Mardis E.R."/>
            <person name="Wilson R.K."/>
        </authorList>
    </citation>
    <scope>NUCLEOTIDE SEQUENCE [LARGE SCALE GENOMIC DNA]</scope>
    <source>
        <strain evidence="6">DSM 4541</strain>
    </source>
</reference>
<evidence type="ECO:0000259" key="5">
    <source>
        <dbReference type="PROSITE" id="PS50850"/>
    </source>
</evidence>
<evidence type="ECO:0000313" key="7">
    <source>
        <dbReference type="Proteomes" id="UP000005512"/>
    </source>
</evidence>
<dbReference type="eggNOG" id="COG0477">
    <property type="taxonomic scope" value="Bacteria"/>
</dbReference>